<feature type="transmembrane region" description="Helical" evidence="1">
    <location>
        <begin position="31"/>
        <end position="53"/>
    </location>
</feature>
<sequence>ALAWIALNFTYLFTQQPAVHRRLFGAYRSSWVARNAAPFVVINALIFGAARALCRLSGADLALSLLWLSAALTLSLMTCVRLLDAQLRQ</sequence>
<evidence type="ECO:0000313" key="3">
    <source>
        <dbReference type="Proteomes" id="UP000229681"/>
    </source>
</evidence>
<dbReference type="AlphaFoldDB" id="A0A2M8P6B0"/>
<comment type="caution">
    <text evidence="2">The sequence shown here is derived from an EMBL/GenBank/DDBJ whole genome shotgun (WGS) entry which is preliminary data.</text>
</comment>
<dbReference type="EMBL" id="PGTM01001135">
    <property type="protein sequence ID" value="PJF33088.1"/>
    <property type="molecule type" value="Genomic_DNA"/>
</dbReference>
<dbReference type="Proteomes" id="UP000229681">
    <property type="component" value="Unassembled WGS sequence"/>
</dbReference>
<evidence type="ECO:0000313" key="2">
    <source>
        <dbReference type="EMBL" id="PJF33088.1"/>
    </source>
</evidence>
<feature type="non-terminal residue" evidence="2">
    <location>
        <position position="1"/>
    </location>
</feature>
<accession>A0A2M8P6B0</accession>
<keyword evidence="1" id="KW-0812">Transmembrane</keyword>
<protein>
    <submittedName>
        <fullName evidence="2">Uncharacterized protein</fullName>
    </submittedName>
</protein>
<evidence type="ECO:0000256" key="1">
    <source>
        <dbReference type="SAM" id="Phobius"/>
    </source>
</evidence>
<gene>
    <name evidence="2" type="ORF">CUN49_19445</name>
</gene>
<proteinExistence type="predicted"/>
<organism evidence="2 3">
    <name type="scientific">Candidatus Thermofonsia Clade 1 bacterium</name>
    <dbReference type="NCBI Taxonomy" id="2364210"/>
    <lineage>
        <taxon>Bacteria</taxon>
        <taxon>Bacillati</taxon>
        <taxon>Chloroflexota</taxon>
        <taxon>Candidatus Thermofontia</taxon>
        <taxon>Candidatus Thermofonsia Clade 1</taxon>
    </lineage>
</organism>
<feature type="transmembrane region" description="Helical" evidence="1">
    <location>
        <begin position="65"/>
        <end position="83"/>
    </location>
</feature>
<keyword evidence="1" id="KW-1133">Transmembrane helix</keyword>
<name>A0A2M8P6B0_9CHLR</name>
<reference evidence="2 3" key="1">
    <citation type="submission" date="2017-11" db="EMBL/GenBank/DDBJ databases">
        <title>Evolution of Phototrophy in the Chloroflexi Phylum Driven by Horizontal Gene Transfer.</title>
        <authorList>
            <person name="Ward L.M."/>
            <person name="Hemp J."/>
            <person name="Shih P.M."/>
            <person name="Mcglynn S.E."/>
            <person name="Fischer W."/>
        </authorList>
    </citation>
    <scope>NUCLEOTIDE SEQUENCE [LARGE SCALE GENOMIC DNA]</scope>
    <source>
        <strain evidence="2">JP3_13</strain>
    </source>
</reference>
<feature type="non-terminal residue" evidence="2">
    <location>
        <position position="89"/>
    </location>
</feature>
<keyword evidence="1" id="KW-0472">Membrane</keyword>